<name>A0ABR5W6R4_9VIBR</name>
<keyword evidence="2" id="KW-1185">Reference proteome</keyword>
<dbReference type="RefSeq" id="WP_061898955.1">
    <property type="nucleotide sequence ID" value="NZ_CAXYEW010000080.1"/>
</dbReference>
<evidence type="ECO:0000313" key="1">
    <source>
        <dbReference type="EMBL" id="KYN90901.1"/>
    </source>
</evidence>
<gene>
    <name evidence="1" type="ORF">ATY35_20500</name>
</gene>
<dbReference type="EMBL" id="LOBP01000004">
    <property type="protein sequence ID" value="KYN90901.1"/>
    <property type="molecule type" value="Genomic_DNA"/>
</dbReference>
<reference evidence="1 2" key="1">
    <citation type="submission" date="2015-12" db="EMBL/GenBank/DDBJ databases">
        <authorList>
            <person name="Tarr C.L."/>
            <person name="Gladney L.M."/>
        </authorList>
    </citation>
    <scope>NUCLEOTIDE SEQUENCE [LARGE SCALE GENOMIC DNA]</scope>
    <source>
        <strain evidence="1 2">1048-83</strain>
    </source>
</reference>
<evidence type="ECO:0000313" key="2">
    <source>
        <dbReference type="Proteomes" id="UP000075609"/>
    </source>
</evidence>
<protein>
    <submittedName>
        <fullName evidence="1">Uncharacterized protein</fullName>
    </submittedName>
</protein>
<sequence length="77" mass="8693">MGFSNQLKKILQDKKDTIEKIKQDKIANANIVLAEVMGDQLNTITSIRFDLSTGKFQDVEAPECSKELLRKANLLIE</sequence>
<organism evidence="1 2">
    <name type="scientific">Vibrio cidicii</name>
    <dbReference type="NCBI Taxonomy" id="1763883"/>
    <lineage>
        <taxon>Bacteria</taxon>
        <taxon>Pseudomonadati</taxon>
        <taxon>Pseudomonadota</taxon>
        <taxon>Gammaproteobacteria</taxon>
        <taxon>Vibrionales</taxon>
        <taxon>Vibrionaceae</taxon>
        <taxon>Vibrio</taxon>
    </lineage>
</organism>
<dbReference type="Proteomes" id="UP000075609">
    <property type="component" value="Unassembled WGS sequence"/>
</dbReference>
<accession>A0ABR5W6R4</accession>
<proteinExistence type="predicted"/>
<comment type="caution">
    <text evidence="1">The sequence shown here is derived from an EMBL/GenBank/DDBJ whole genome shotgun (WGS) entry which is preliminary data.</text>
</comment>